<comment type="subcellular location">
    <subcellularLocation>
        <location evidence="1">Membrane</location>
    </subcellularLocation>
</comment>
<dbReference type="InterPro" id="IPR004089">
    <property type="entry name" value="MCPsignal_dom"/>
</dbReference>
<dbReference type="SUPFAM" id="SSF58104">
    <property type="entry name" value="Methyl-accepting chemotaxis protein (MCP) signaling domain"/>
    <property type="match status" value="1"/>
</dbReference>
<evidence type="ECO:0000313" key="8">
    <source>
        <dbReference type="Proteomes" id="UP000244441"/>
    </source>
</evidence>
<dbReference type="InterPro" id="IPR004090">
    <property type="entry name" value="Chemotax_Me-accpt_rcpt"/>
</dbReference>
<dbReference type="PANTHER" id="PTHR32089:SF112">
    <property type="entry name" value="LYSOZYME-LIKE PROTEIN-RELATED"/>
    <property type="match status" value="1"/>
</dbReference>
<dbReference type="RefSeq" id="WP_108603322.1">
    <property type="nucleotide sequence ID" value="NZ_CP026604.1"/>
</dbReference>
<accession>A0A2S0VST3</accession>
<feature type="transmembrane region" description="Helical" evidence="5">
    <location>
        <begin position="36"/>
        <end position="53"/>
    </location>
</feature>
<evidence type="ECO:0000256" key="4">
    <source>
        <dbReference type="PROSITE-ProRule" id="PRU00284"/>
    </source>
</evidence>
<keyword evidence="5" id="KW-0472">Membrane</keyword>
<evidence type="ECO:0000313" key="7">
    <source>
        <dbReference type="EMBL" id="AWB67275.1"/>
    </source>
</evidence>
<dbReference type="EMBL" id="CP026604">
    <property type="protein sequence ID" value="AWB67275.1"/>
    <property type="molecule type" value="Genomic_DNA"/>
</dbReference>
<evidence type="ECO:0000259" key="6">
    <source>
        <dbReference type="PROSITE" id="PS50111"/>
    </source>
</evidence>
<evidence type="ECO:0000256" key="3">
    <source>
        <dbReference type="ARBA" id="ARBA00029447"/>
    </source>
</evidence>
<dbReference type="OrthoDB" id="2489132at2"/>
<dbReference type="KEGG" id="cate:C2869_12855"/>
<feature type="transmembrane region" description="Helical" evidence="5">
    <location>
        <begin position="143"/>
        <end position="161"/>
    </location>
</feature>
<proteinExistence type="inferred from homology"/>
<dbReference type="PRINTS" id="PR00260">
    <property type="entry name" value="CHEMTRNSDUCR"/>
</dbReference>
<feature type="transmembrane region" description="Helical" evidence="5">
    <location>
        <begin position="60"/>
        <end position="77"/>
    </location>
</feature>
<gene>
    <name evidence="7" type="ORF">C2869_12855</name>
</gene>
<sequence>MQYPWVQTANRVFIGVLTTQLILTFVIAFFTDTWSAALTIGIPMFIFPIILILQAPNSRLTHFTVGIGVQLLTALHIQQTFGLTEIHFEIFVVIAFLSFYRDWQVILGSVLVVAVHHVLFFILQSNDAGVYVFEASHLSFSTLVIHALFAVAEAGVLMFVAKNSFNEAQASFKLTNAIHQILDKPDQFNLTINLDTTNPKLEQFNRLITSFKHLLKEAKTVSHNVSQLANHVSTISNNIQDTTRNSDQQTHLIATATEQMTVTINDVAHRASEASQHATESHKATNDAKEIIEQSSKHVAYLKDEISGAASSIDTLSDKCNYIGEVMMAIKSVSEQTNLLALNAAIESARAGEHGRGFAVVADEVRQLATKTRESAEEITVVTNELINEAGSSVSKMHNCLSVVNDAVTSSNQACDVMDTVVSGITIVSDNIASVATAAEQQTSVANSIATSTQELQQSSNDQVSEVGSAQREIESLRANIQALNAELAKFTL</sequence>
<evidence type="ECO:0000256" key="2">
    <source>
        <dbReference type="ARBA" id="ARBA00023224"/>
    </source>
</evidence>
<evidence type="ECO:0000256" key="5">
    <source>
        <dbReference type="SAM" id="Phobius"/>
    </source>
</evidence>
<protein>
    <submittedName>
        <fullName evidence="7">Chemotaxis protein</fullName>
    </submittedName>
</protein>
<comment type="similarity">
    <text evidence="3">Belongs to the methyl-accepting chemotaxis (MCP) protein family.</text>
</comment>
<feature type="domain" description="Methyl-accepting transducer" evidence="6">
    <location>
        <begin position="221"/>
        <end position="457"/>
    </location>
</feature>
<name>A0A2S0VST3_9ALTE</name>
<keyword evidence="5" id="KW-1133">Transmembrane helix</keyword>
<dbReference type="Proteomes" id="UP000244441">
    <property type="component" value="Chromosome"/>
</dbReference>
<keyword evidence="5" id="KW-0812">Transmembrane</keyword>
<dbReference type="Gene3D" id="1.10.287.950">
    <property type="entry name" value="Methyl-accepting chemotaxis protein"/>
    <property type="match status" value="1"/>
</dbReference>
<dbReference type="Pfam" id="PF00015">
    <property type="entry name" value="MCPsignal"/>
    <property type="match status" value="1"/>
</dbReference>
<keyword evidence="2 4" id="KW-0807">Transducer</keyword>
<dbReference type="GO" id="GO:0007165">
    <property type="term" value="P:signal transduction"/>
    <property type="evidence" value="ECO:0007669"/>
    <property type="project" value="UniProtKB-KW"/>
</dbReference>
<dbReference type="GO" id="GO:0006935">
    <property type="term" value="P:chemotaxis"/>
    <property type="evidence" value="ECO:0007669"/>
    <property type="project" value="InterPro"/>
</dbReference>
<reference evidence="7 8" key="1">
    <citation type="submission" date="2018-01" db="EMBL/GenBank/DDBJ databases">
        <title>Genome sequence of a Cantenovulum-like bacteria.</title>
        <authorList>
            <person name="Tan W.R."/>
            <person name="Lau N.-S."/>
            <person name="Go F."/>
            <person name="Amirul A.-A.A."/>
        </authorList>
    </citation>
    <scope>NUCLEOTIDE SEQUENCE [LARGE SCALE GENOMIC DNA]</scope>
    <source>
        <strain evidence="7 8">CCB-QB4</strain>
    </source>
</reference>
<feature type="transmembrane region" description="Helical" evidence="5">
    <location>
        <begin position="83"/>
        <end position="100"/>
    </location>
</feature>
<dbReference type="SMART" id="SM00283">
    <property type="entry name" value="MA"/>
    <property type="match status" value="1"/>
</dbReference>
<feature type="transmembrane region" description="Helical" evidence="5">
    <location>
        <begin position="105"/>
        <end position="123"/>
    </location>
</feature>
<keyword evidence="8" id="KW-1185">Reference proteome</keyword>
<organism evidence="7 8">
    <name type="scientific">Saccharobesus litoralis</name>
    <dbReference type="NCBI Taxonomy" id="2172099"/>
    <lineage>
        <taxon>Bacteria</taxon>
        <taxon>Pseudomonadati</taxon>
        <taxon>Pseudomonadota</taxon>
        <taxon>Gammaproteobacteria</taxon>
        <taxon>Alteromonadales</taxon>
        <taxon>Alteromonadaceae</taxon>
        <taxon>Saccharobesus</taxon>
    </lineage>
</organism>
<feature type="transmembrane region" description="Helical" evidence="5">
    <location>
        <begin position="12"/>
        <end position="30"/>
    </location>
</feature>
<dbReference type="AlphaFoldDB" id="A0A2S0VST3"/>
<dbReference type="FunFam" id="1.10.287.950:FF:000001">
    <property type="entry name" value="Methyl-accepting chemotaxis sensory transducer"/>
    <property type="match status" value="1"/>
</dbReference>
<dbReference type="PROSITE" id="PS50111">
    <property type="entry name" value="CHEMOTAXIS_TRANSDUC_2"/>
    <property type="match status" value="1"/>
</dbReference>
<dbReference type="PANTHER" id="PTHR32089">
    <property type="entry name" value="METHYL-ACCEPTING CHEMOTAXIS PROTEIN MCPB"/>
    <property type="match status" value="1"/>
</dbReference>
<dbReference type="GO" id="GO:0004888">
    <property type="term" value="F:transmembrane signaling receptor activity"/>
    <property type="evidence" value="ECO:0007669"/>
    <property type="project" value="InterPro"/>
</dbReference>
<evidence type="ECO:0000256" key="1">
    <source>
        <dbReference type="ARBA" id="ARBA00004370"/>
    </source>
</evidence>
<dbReference type="GO" id="GO:0016020">
    <property type="term" value="C:membrane"/>
    <property type="evidence" value="ECO:0007669"/>
    <property type="project" value="UniProtKB-SubCell"/>
</dbReference>